<organism evidence="2 3">
    <name type="scientific">Mucilaginibacter defluvii</name>
    <dbReference type="NCBI Taxonomy" id="1196019"/>
    <lineage>
        <taxon>Bacteria</taxon>
        <taxon>Pseudomonadati</taxon>
        <taxon>Bacteroidota</taxon>
        <taxon>Sphingobacteriia</taxon>
        <taxon>Sphingobacteriales</taxon>
        <taxon>Sphingobacteriaceae</taxon>
        <taxon>Mucilaginibacter</taxon>
    </lineage>
</organism>
<evidence type="ECO:0000313" key="2">
    <source>
        <dbReference type="EMBL" id="GAA4929523.1"/>
    </source>
</evidence>
<comment type="caution">
    <text evidence="2">The sequence shown here is derived from an EMBL/GenBank/DDBJ whole genome shotgun (WGS) entry which is preliminary data.</text>
</comment>
<proteinExistence type="predicted"/>
<feature type="compositionally biased region" description="Basic and acidic residues" evidence="1">
    <location>
        <begin position="102"/>
        <end position="111"/>
    </location>
</feature>
<reference evidence="3" key="1">
    <citation type="journal article" date="2019" name="Int. J. Syst. Evol. Microbiol.">
        <title>The Global Catalogue of Microorganisms (GCM) 10K type strain sequencing project: providing services to taxonomists for standard genome sequencing and annotation.</title>
        <authorList>
            <consortium name="The Broad Institute Genomics Platform"/>
            <consortium name="The Broad Institute Genome Sequencing Center for Infectious Disease"/>
            <person name="Wu L."/>
            <person name="Ma J."/>
        </authorList>
    </citation>
    <scope>NUCLEOTIDE SEQUENCE [LARGE SCALE GENOMIC DNA]</scope>
    <source>
        <strain evidence="3">JCM 18283</strain>
    </source>
</reference>
<keyword evidence="3" id="KW-1185">Reference proteome</keyword>
<name>A0ABP9G5R8_9SPHI</name>
<feature type="compositionally biased region" description="Acidic residues" evidence="1">
    <location>
        <begin position="112"/>
        <end position="126"/>
    </location>
</feature>
<gene>
    <name evidence="2" type="ORF">GCM10023313_37840</name>
</gene>
<accession>A0ABP9G5R8</accession>
<dbReference type="EMBL" id="BAABJI010000004">
    <property type="protein sequence ID" value="GAA4929523.1"/>
    <property type="molecule type" value="Genomic_DNA"/>
</dbReference>
<sequence>MSENFQKPDVSRAQLETLIKTYQETVKRIRKGDDSGVASDYDPDFDSKSVWFPRKAVEALFNDNDADGVRIYFGVHNADVIPTPYDDRLTVVLVATKLEDGRNVDQLKGDDDSNDNDDKDSNDDGEGGPGYGLNHGKLCPPYCE</sequence>
<evidence type="ECO:0000313" key="3">
    <source>
        <dbReference type="Proteomes" id="UP001501436"/>
    </source>
</evidence>
<feature type="region of interest" description="Disordered" evidence="1">
    <location>
        <begin position="102"/>
        <end position="144"/>
    </location>
</feature>
<protein>
    <submittedName>
        <fullName evidence="2">Uncharacterized protein</fullName>
    </submittedName>
</protein>
<dbReference type="RefSeq" id="WP_345333885.1">
    <property type="nucleotide sequence ID" value="NZ_BAABJI010000004.1"/>
</dbReference>
<dbReference type="Proteomes" id="UP001501436">
    <property type="component" value="Unassembled WGS sequence"/>
</dbReference>
<evidence type="ECO:0000256" key="1">
    <source>
        <dbReference type="SAM" id="MobiDB-lite"/>
    </source>
</evidence>